<accession>A0A8J7F7J3</accession>
<dbReference type="InterPro" id="IPR003477">
    <property type="entry name" value="PemK-like"/>
</dbReference>
<dbReference type="InterPro" id="IPR011067">
    <property type="entry name" value="Plasmid_toxin/cell-grow_inhib"/>
</dbReference>
<dbReference type="RefSeq" id="WP_193924656.1">
    <property type="nucleotide sequence ID" value="NZ_JADEWL010000147.1"/>
</dbReference>
<comment type="caution">
    <text evidence="3">The sequence shown here is derived from an EMBL/GenBank/DDBJ whole genome shotgun (WGS) entry which is preliminary data.</text>
</comment>
<evidence type="ECO:0000313" key="4">
    <source>
        <dbReference type="Proteomes" id="UP000620559"/>
    </source>
</evidence>
<dbReference type="EMBL" id="JADEWL010000147">
    <property type="protein sequence ID" value="MBE9216213.1"/>
    <property type="molecule type" value="Genomic_DNA"/>
</dbReference>
<evidence type="ECO:0000313" key="3">
    <source>
        <dbReference type="EMBL" id="MBE9216213.1"/>
    </source>
</evidence>
<name>A0A8J7F7J3_9CYAN</name>
<comment type="similarity">
    <text evidence="1">Belongs to the PemK/MazF family.</text>
</comment>
<dbReference type="AlphaFoldDB" id="A0A8J7F7J3"/>
<dbReference type="SUPFAM" id="SSF50118">
    <property type="entry name" value="Cell growth inhibitor/plasmid maintenance toxic component"/>
    <property type="match status" value="1"/>
</dbReference>
<protein>
    <submittedName>
        <fullName evidence="3">Type II toxin-antitoxin system PemK/MazF family toxin</fullName>
    </submittedName>
</protein>
<dbReference type="Gene3D" id="2.30.30.110">
    <property type="match status" value="1"/>
</dbReference>
<gene>
    <name evidence="3" type="ORF">IQ247_26730</name>
</gene>
<proteinExistence type="inferred from homology"/>
<dbReference type="Proteomes" id="UP000620559">
    <property type="component" value="Unassembled WGS sequence"/>
</dbReference>
<evidence type="ECO:0000256" key="1">
    <source>
        <dbReference type="ARBA" id="ARBA00007521"/>
    </source>
</evidence>
<organism evidence="3 4">
    <name type="scientific">Plectonema cf. radiosum LEGE 06105</name>
    <dbReference type="NCBI Taxonomy" id="945769"/>
    <lineage>
        <taxon>Bacteria</taxon>
        <taxon>Bacillati</taxon>
        <taxon>Cyanobacteriota</taxon>
        <taxon>Cyanophyceae</taxon>
        <taxon>Oscillatoriophycideae</taxon>
        <taxon>Oscillatoriales</taxon>
        <taxon>Microcoleaceae</taxon>
        <taxon>Plectonema</taxon>
    </lineage>
</organism>
<keyword evidence="2" id="KW-1277">Toxin-antitoxin system</keyword>
<evidence type="ECO:0000256" key="2">
    <source>
        <dbReference type="ARBA" id="ARBA00022649"/>
    </source>
</evidence>
<keyword evidence="4" id="KW-1185">Reference proteome</keyword>
<dbReference type="GO" id="GO:0003677">
    <property type="term" value="F:DNA binding"/>
    <property type="evidence" value="ECO:0007669"/>
    <property type="project" value="InterPro"/>
</dbReference>
<dbReference type="Pfam" id="PF02452">
    <property type="entry name" value="PemK_toxin"/>
    <property type="match status" value="1"/>
</dbReference>
<sequence>MFDAGDVVTVDFPGVTSIKHRPALVLSSATYHTNRPDIIVALITSQTTGLGVTDYVLQDWETAGLRVSSAFRCFIVTLPQSANPVLIGHLSERDWQEVRICLKTSLADFDAP</sequence>
<reference evidence="3" key="1">
    <citation type="submission" date="2020-10" db="EMBL/GenBank/DDBJ databases">
        <authorList>
            <person name="Castelo-Branco R."/>
            <person name="Eusebio N."/>
            <person name="Adriana R."/>
            <person name="Vieira A."/>
            <person name="Brugerolle De Fraissinette N."/>
            <person name="Rezende De Castro R."/>
            <person name="Schneider M.P."/>
            <person name="Vasconcelos V."/>
            <person name="Leao P.N."/>
        </authorList>
    </citation>
    <scope>NUCLEOTIDE SEQUENCE</scope>
    <source>
        <strain evidence="3">LEGE 06105</strain>
    </source>
</reference>